<keyword evidence="3 5" id="KW-0067">ATP-binding</keyword>
<dbReference type="Pfam" id="PF00005">
    <property type="entry name" value="ABC_tran"/>
    <property type="match status" value="1"/>
</dbReference>
<protein>
    <submittedName>
        <fullName evidence="5">ABC transporter ATP-binding protein</fullName>
    </submittedName>
</protein>
<dbReference type="CDD" id="cd03255">
    <property type="entry name" value="ABC_MJ0796_LolCDE_FtsE"/>
    <property type="match status" value="1"/>
</dbReference>
<evidence type="ECO:0000313" key="5">
    <source>
        <dbReference type="EMBL" id="UWZ54371.1"/>
    </source>
</evidence>
<feature type="domain" description="ABC transporter" evidence="4">
    <location>
        <begin position="2"/>
        <end position="216"/>
    </location>
</feature>
<dbReference type="Gene3D" id="3.40.50.300">
    <property type="entry name" value="P-loop containing nucleotide triphosphate hydrolases"/>
    <property type="match status" value="1"/>
</dbReference>
<dbReference type="InterPro" id="IPR003439">
    <property type="entry name" value="ABC_transporter-like_ATP-bd"/>
</dbReference>
<dbReference type="OrthoDB" id="3242895at2"/>
<dbReference type="SMART" id="SM00382">
    <property type="entry name" value="AAA"/>
    <property type="match status" value="1"/>
</dbReference>
<dbReference type="InterPro" id="IPR003593">
    <property type="entry name" value="AAA+_ATPase"/>
</dbReference>
<dbReference type="GO" id="GO:0098796">
    <property type="term" value="C:membrane protein complex"/>
    <property type="evidence" value="ECO:0007669"/>
    <property type="project" value="UniProtKB-ARBA"/>
</dbReference>
<reference evidence="5" key="1">
    <citation type="submission" date="2021-04" db="EMBL/GenBank/DDBJ databases">
        <title>Dactylosporangium aurantiacum NRRL B-8018 full assembly.</title>
        <authorList>
            <person name="Hartkoorn R.C."/>
            <person name="Beaudoing E."/>
            <person name="Hot D."/>
        </authorList>
    </citation>
    <scope>NUCLEOTIDE SEQUENCE</scope>
    <source>
        <strain evidence="5">NRRL B-8018</strain>
    </source>
</reference>
<keyword evidence="1" id="KW-0813">Transport</keyword>
<name>A0A9Q9MJ60_9ACTN</name>
<dbReference type="GO" id="GO:0005524">
    <property type="term" value="F:ATP binding"/>
    <property type="evidence" value="ECO:0007669"/>
    <property type="project" value="UniProtKB-KW"/>
</dbReference>
<evidence type="ECO:0000259" key="4">
    <source>
        <dbReference type="PROSITE" id="PS50893"/>
    </source>
</evidence>
<dbReference type="PROSITE" id="PS00211">
    <property type="entry name" value="ABC_TRANSPORTER_1"/>
    <property type="match status" value="1"/>
</dbReference>
<dbReference type="PANTHER" id="PTHR24220">
    <property type="entry name" value="IMPORT ATP-BINDING PROTEIN"/>
    <property type="match status" value="1"/>
</dbReference>
<dbReference type="PROSITE" id="PS50893">
    <property type="entry name" value="ABC_TRANSPORTER_2"/>
    <property type="match status" value="1"/>
</dbReference>
<dbReference type="AlphaFoldDB" id="A0A9Q9MJ60"/>
<evidence type="ECO:0000256" key="1">
    <source>
        <dbReference type="ARBA" id="ARBA00022448"/>
    </source>
</evidence>
<dbReference type="EMBL" id="CP073767">
    <property type="protein sequence ID" value="UWZ54371.1"/>
    <property type="molecule type" value="Genomic_DNA"/>
</dbReference>
<organism evidence="5 6">
    <name type="scientific">Dactylosporangium aurantiacum</name>
    <dbReference type="NCBI Taxonomy" id="35754"/>
    <lineage>
        <taxon>Bacteria</taxon>
        <taxon>Bacillati</taxon>
        <taxon>Actinomycetota</taxon>
        <taxon>Actinomycetes</taxon>
        <taxon>Micromonosporales</taxon>
        <taxon>Micromonosporaceae</taxon>
        <taxon>Dactylosporangium</taxon>
    </lineage>
</organism>
<dbReference type="GO" id="GO:0005886">
    <property type="term" value="C:plasma membrane"/>
    <property type="evidence" value="ECO:0007669"/>
    <property type="project" value="TreeGrafter"/>
</dbReference>
<dbReference type="FunFam" id="3.40.50.300:FF:000032">
    <property type="entry name" value="Export ABC transporter ATP-binding protein"/>
    <property type="match status" value="1"/>
</dbReference>
<sequence>MIELKDVRKSYPGGVTALDGVSLSVAAGEMLAIVGPSGSGKSTMLNLIGTLDRASGGTVEIAGLDVGTLDDDRLSRLRARTIGFVFQQFHLAAGVSALDNVADGLLYAGVPRSERRRRALLALDRVGLGHRVTHRPHQLSGGERQRVAVARAIVGAPALLLADEPTGNLDTAAGTAVLSLLRDLHADGTTVIIITHDRDIAAALPRRVQMRDGRIQ</sequence>
<dbReference type="PANTHER" id="PTHR24220:SF86">
    <property type="entry name" value="ABC TRANSPORTER ABCH.1"/>
    <property type="match status" value="1"/>
</dbReference>
<dbReference type="KEGG" id="daur:Daura_49335"/>
<dbReference type="GO" id="GO:0016887">
    <property type="term" value="F:ATP hydrolysis activity"/>
    <property type="evidence" value="ECO:0007669"/>
    <property type="project" value="InterPro"/>
</dbReference>
<proteinExistence type="predicted"/>
<keyword evidence="6" id="KW-1185">Reference proteome</keyword>
<dbReference type="InterPro" id="IPR017871">
    <property type="entry name" value="ABC_transporter-like_CS"/>
</dbReference>
<evidence type="ECO:0000256" key="2">
    <source>
        <dbReference type="ARBA" id="ARBA00022741"/>
    </source>
</evidence>
<dbReference type="InterPro" id="IPR015854">
    <property type="entry name" value="ABC_transpr_LolD-like"/>
</dbReference>
<gene>
    <name evidence="5" type="ORF">Daura_49335</name>
</gene>
<evidence type="ECO:0000313" key="6">
    <source>
        <dbReference type="Proteomes" id="UP001058003"/>
    </source>
</evidence>
<keyword evidence="2" id="KW-0547">Nucleotide-binding</keyword>
<dbReference type="InterPro" id="IPR027417">
    <property type="entry name" value="P-loop_NTPase"/>
</dbReference>
<dbReference type="Proteomes" id="UP001058003">
    <property type="component" value="Chromosome"/>
</dbReference>
<accession>A0A9Q9MJ60</accession>
<dbReference type="InterPro" id="IPR017911">
    <property type="entry name" value="MacB-like_ATP-bd"/>
</dbReference>
<dbReference type="SUPFAM" id="SSF52540">
    <property type="entry name" value="P-loop containing nucleoside triphosphate hydrolases"/>
    <property type="match status" value="1"/>
</dbReference>
<dbReference type="RefSeq" id="WP_033364941.1">
    <property type="nucleotide sequence ID" value="NZ_CP073767.1"/>
</dbReference>
<dbReference type="GO" id="GO:0022857">
    <property type="term" value="F:transmembrane transporter activity"/>
    <property type="evidence" value="ECO:0007669"/>
    <property type="project" value="TreeGrafter"/>
</dbReference>
<evidence type="ECO:0000256" key="3">
    <source>
        <dbReference type="ARBA" id="ARBA00022840"/>
    </source>
</evidence>